<name>A0ACD3BGE6_9AGAR</name>
<dbReference type="EMBL" id="ML208259">
    <property type="protein sequence ID" value="TFK76739.1"/>
    <property type="molecule type" value="Genomic_DNA"/>
</dbReference>
<reference evidence="1 2" key="1">
    <citation type="journal article" date="2019" name="Nat. Ecol. Evol.">
        <title>Megaphylogeny resolves global patterns of mushroom evolution.</title>
        <authorList>
            <person name="Varga T."/>
            <person name="Krizsan K."/>
            <person name="Foldi C."/>
            <person name="Dima B."/>
            <person name="Sanchez-Garcia M."/>
            <person name="Sanchez-Ramirez S."/>
            <person name="Szollosi G.J."/>
            <person name="Szarkandi J.G."/>
            <person name="Papp V."/>
            <person name="Albert L."/>
            <person name="Andreopoulos W."/>
            <person name="Angelini C."/>
            <person name="Antonin V."/>
            <person name="Barry K.W."/>
            <person name="Bougher N.L."/>
            <person name="Buchanan P."/>
            <person name="Buyck B."/>
            <person name="Bense V."/>
            <person name="Catcheside P."/>
            <person name="Chovatia M."/>
            <person name="Cooper J."/>
            <person name="Damon W."/>
            <person name="Desjardin D."/>
            <person name="Finy P."/>
            <person name="Geml J."/>
            <person name="Haridas S."/>
            <person name="Hughes K."/>
            <person name="Justo A."/>
            <person name="Karasinski D."/>
            <person name="Kautmanova I."/>
            <person name="Kiss B."/>
            <person name="Kocsube S."/>
            <person name="Kotiranta H."/>
            <person name="LaButti K.M."/>
            <person name="Lechner B.E."/>
            <person name="Liimatainen K."/>
            <person name="Lipzen A."/>
            <person name="Lukacs Z."/>
            <person name="Mihaltcheva S."/>
            <person name="Morgado L.N."/>
            <person name="Niskanen T."/>
            <person name="Noordeloos M.E."/>
            <person name="Ohm R.A."/>
            <person name="Ortiz-Santana B."/>
            <person name="Ovrebo C."/>
            <person name="Racz N."/>
            <person name="Riley R."/>
            <person name="Savchenko A."/>
            <person name="Shiryaev A."/>
            <person name="Soop K."/>
            <person name="Spirin V."/>
            <person name="Szebenyi C."/>
            <person name="Tomsovsky M."/>
            <person name="Tulloss R.E."/>
            <person name="Uehling J."/>
            <person name="Grigoriev I.V."/>
            <person name="Vagvolgyi C."/>
            <person name="Papp T."/>
            <person name="Martin F.M."/>
            <person name="Miettinen O."/>
            <person name="Hibbett D.S."/>
            <person name="Nagy L.G."/>
        </authorList>
    </citation>
    <scope>NUCLEOTIDE SEQUENCE [LARGE SCALE GENOMIC DNA]</scope>
    <source>
        <strain evidence="1 2">NL-1719</strain>
    </source>
</reference>
<dbReference type="Proteomes" id="UP000308600">
    <property type="component" value="Unassembled WGS sequence"/>
</dbReference>
<proteinExistence type="predicted"/>
<protein>
    <submittedName>
        <fullName evidence="1">DUF500-domain-containing protein</fullName>
    </submittedName>
</protein>
<gene>
    <name evidence="1" type="ORF">BDN72DRAFT_829893</name>
</gene>
<evidence type="ECO:0000313" key="2">
    <source>
        <dbReference type="Proteomes" id="UP000308600"/>
    </source>
</evidence>
<accession>A0ACD3BGE6</accession>
<keyword evidence="2" id="KW-1185">Reference proteome</keyword>
<evidence type="ECO:0000313" key="1">
    <source>
        <dbReference type="EMBL" id="TFK76739.1"/>
    </source>
</evidence>
<sequence>MKLNNPLPQTLPKECIKAAKIFEAFVDSGNNGLDGVIPRSVLEHAKGFAIFTLVKAGFVFSARAGSGIVIARLEDGSWSAPSAIGTAGVGVGGQLGAEMTDFLIVLNSQAAINTFMSAGSLTLGGNMSIALGPLGRNSEAIGTVNTKGKMAAMYSYSKSRGLFGGISVEGSMIVERQDANADAYQSPVTTKILLGGMVPPPPWAKPLIATLEARTGVPGVKKWIDDRADAQRNSGQRDSGYAFEFGGGSGGNTPTGGMSVPNFLQSTPSFLKKKKSGPKPTFPPPSWGRVKDSGSYFVTEPEHLSAPPFDTQFHSDITLDGPGHSSSATLPSSSRHGPSRSASQPLFSGHQKRSSTIEELLESPNEFDFSKSSRNIGAVTSNSTPSSNTPHAHSNSLSSHFTASPGYPQTRAYTIPVSPNLPATSSSTIPPSPQHAFSSGSNSTNPFSSSSTSLNLRPAAALNRQSSDHEHDRAGHRRDGSGHSGKFITPKLELSKPLLPGEGLARAIALYDYDAVESGDLSFTKGSIITITNKSESVDDWWTGKINGKEGIFPANFVEIV</sequence>
<organism evidence="1 2">
    <name type="scientific">Pluteus cervinus</name>
    <dbReference type="NCBI Taxonomy" id="181527"/>
    <lineage>
        <taxon>Eukaryota</taxon>
        <taxon>Fungi</taxon>
        <taxon>Dikarya</taxon>
        <taxon>Basidiomycota</taxon>
        <taxon>Agaricomycotina</taxon>
        <taxon>Agaricomycetes</taxon>
        <taxon>Agaricomycetidae</taxon>
        <taxon>Agaricales</taxon>
        <taxon>Pluteineae</taxon>
        <taxon>Pluteaceae</taxon>
        <taxon>Pluteus</taxon>
    </lineage>
</organism>